<evidence type="ECO:0000256" key="7">
    <source>
        <dbReference type="RuleBase" id="RU367030"/>
    </source>
</evidence>
<evidence type="ECO:0000256" key="4">
    <source>
        <dbReference type="ARBA" id="ARBA00022801"/>
    </source>
</evidence>
<organism evidence="9 10">
    <name type="scientific">Pseudovirgaria hyperparasitica</name>
    <dbReference type="NCBI Taxonomy" id="470096"/>
    <lineage>
        <taxon>Eukaryota</taxon>
        <taxon>Fungi</taxon>
        <taxon>Dikarya</taxon>
        <taxon>Ascomycota</taxon>
        <taxon>Pezizomycotina</taxon>
        <taxon>Dothideomycetes</taxon>
        <taxon>Dothideomycetes incertae sedis</taxon>
        <taxon>Acrospermales</taxon>
        <taxon>Acrospermaceae</taxon>
        <taxon>Pseudovirgaria</taxon>
    </lineage>
</organism>
<comment type="similarity">
    <text evidence="2 7">Belongs to the damage-control phosphatase family. Sugar phosphate phosphatase III subfamily.</text>
</comment>
<dbReference type="GO" id="GO:0016791">
    <property type="term" value="F:phosphatase activity"/>
    <property type="evidence" value="ECO:0007669"/>
    <property type="project" value="TreeGrafter"/>
</dbReference>
<dbReference type="EMBL" id="ML996576">
    <property type="protein sequence ID" value="KAF2755921.1"/>
    <property type="molecule type" value="Genomic_DNA"/>
</dbReference>
<dbReference type="Pfam" id="PF01937">
    <property type="entry name" value="ARMT1-like_dom"/>
    <property type="match status" value="1"/>
</dbReference>
<reference evidence="9" key="1">
    <citation type="journal article" date="2020" name="Stud. Mycol.">
        <title>101 Dothideomycetes genomes: a test case for predicting lifestyles and emergence of pathogens.</title>
        <authorList>
            <person name="Haridas S."/>
            <person name="Albert R."/>
            <person name="Binder M."/>
            <person name="Bloem J."/>
            <person name="Labutti K."/>
            <person name="Salamov A."/>
            <person name="Andreopoulos B."/>
            <person name="Baker S."/>
            <person name="Barry K."/>
            <person name="Bills G."/>
            <person name="Bluhm B."/>
            <person name="Cannon C."/>
            <person name="Castanera R."/>
            <person name="Culley D."/>
            <person name="Daum C."/>
            <person name="Ezra D."/>
            <person name="Gonzalez J."/>
            <person name="Henrissat B."/>
            <person name="Kuo A."/>
            <person name="Liang C."/>
            <person name="Lipzen A."/>
            <person name="Lutzoni F."/>
            <person name="Magnuson J."/>
            <person name="Mondo S."/>
            <person name="Nolan M."/>
            <person name="Ohm R."/>
            <person name="Pangilinan J."/>
            <person name="Park H.-J."/>
            <person name="Ramirez L."/>
            <person name="Alfaro M."/>
            <person name="Sun H."/>
            <person name="Tritt A."/>
            <person name="Yoshinaga Y."/>
            <person name="Zwiers L.-H."/>
            <person name="Turgeon B."/>
            <person name="Goodwin S."/>
            <person name="Spatafora J."/>
            <person name="Crous P."/>
            <person name="Grigoriev I."/>
        </authorList>
    </citation>
    <scope>NUCLEOTIDE SEQUENCE</scope>
    <source>
        <strain evidence="9">CBS 121739</strain>
    </source>
</reference>
<gene>
    <name evidence="9" type="ORF">EJ05DRAFT_502393</name>
</gene>
<accession>A0A6A6W4E9</accession>
<evidence type="ECO:0000259" key="8">
    <source>
        <dbReference type="Pfam" id="PF01937"/>
    </source>
</evidence>
<dbReference type="GO" id="GO:0046872">
    <property type="term" value="F:metal ion binding"/>
    <property type="evidence" value="ECO:0007669"/>
    <property type="project" value="UniProtKB-UniRule"/>
</dbReference>
<comment type="cofactor">
    <cofactor evidence="7">
        <name>Mn(2+)</name>
        <dbReference type="ChEBI" id="CHEBI:29035"/>
    </cofactor>
    <cofactor evidence="7">
        <name>Ni(2+)</name>
        <dbReference type="ChEBI" id="CHEBI:49786"/>
    </cofactor>
</comment>
<dbReference type="RefSeq" id="XP_033598372.1">
    <property type="nucleotide sequence ID" value="XM_033747247.1"/>
</dbReference>
<dbReference type="InterPro" id="IPR002791">
    <property type="entry name" value="ARMT1-like_metal-bd"/>
</dbReference>
<keyword evidence="3 7" id="KW-0479">Metal-binding</keyword>
<dbReference type="AlphaFoldDB" id="A0A6A6W4E9"/>
<sequence>MEYDTKTPQWQTSDKLSFAYPSARDRWPVILVRMLTKWHMKTIQLTEIKTQGIDDVHRAVSDATDPVAQKEGKAIIEQLAKLKYELQHNRNLTPLEEDGYPDIAEYNKELEQRGSPQWFDVTWLYSECYIRMSNFFKLSTKWKNYDLFAKQKMSGFHSSRRAVIELATRYKDIVTQLETKHTLQGAKSPEELEQAEKVLFSEMCEICLWGNATDLSLMTNLSSVDFSKIQGAAARKASEKNVLANDLGAAFEALNNAKKANIPDRRVDFVLDNAGFELFVDLILASYLLAAGLATSVVLHPKNIPWFVSDVTPKDFGDLLSVLADPQAFYSSESEDDKRNGTKPDPLSDKEIEEIQFLFQHWGRLHGEGGLVIRPNLFWTGPGSFWRLPKVEPELYNDLKASQLVIFKGDLNYRKLTADAMWDPATPFSEAIGPLGPGSGLRVMTLRTCKGDVICGLPKGKDEELRATDNDTSGARKWAWTGKYAVIQFNNGKA</sequence>
<comment type="function">
    <text evidence="7">Metal-dependent phosphatase that shows phosphatase activity against several substrates, including fructose-1-phosphate and fructose-6-phosphate. Its preference for fructose-1-phosphate, a strong glycating agent that causes DNA damage rather than a canonical yeast metabolite, suggests a damage-control function in hexose phosphate metabolism.</text>
</comment>
<dbReference type="PANTHER" id="PTHR12260">
    <property type="entry name" value="DAMAGE-CONTROL PHOSPHATASE ARMT1"/>
    <property type="match status" value="1"/>
</dbReference>
<dbReference type="GO" id="GO:0005634">
    <property type="term" value="C:nucleus"/>
    <property type="evidence" value="ECO:0007669"/>
    <property type="project" value="TreeGrafter"/>
</dbReference>
<evidence type="ECO:0000256" key="6">
    <source>
        <dbReference type="ARBA" id="ARBA00048809"/>
    </source>
</evidence>
<evidence type="ECO:0000256" key="1">
    <source>
        <dbReference type="ARBA" id="ARBA00001326"/>
    </source>
</evidence>
<name>A0A6A6W4E9_9PEZI</name>
<dbReference type="GeneID" id="54488301"/>
<keyword evidence="5 7" id="KW-0464">Manganese</keyword>
<comment type="catalytic activity">
    <reaction evidence="6 7">
        <text>beta-D-fructose 6-phosphate = dihydroxyacetone + D-glyceraldehyde 3-phosphate</text>
        <dbReference type="Rhea" id="RHEA:28002"/>
        <dbReference type="ChEBI" id="CHEBI:16016"/>
        <dbReference type="ChEBI" id="CHEBI:57634"/>
        <dbReference type="ChEBI" id="CHEBI:59776"/>
    </reaction>
</comment>
<protein>
    <recommendedName>
        <fullName evidence="7">Sugar phosphate phosphatase</fullName>
        <ecNumber evidence="7">3.1.3.-</ecNumber>
    </recommendedName>
</protein>
<dbReference type="SUPFAM" id="SSF111321">
    <property type="entry name" value="AF1104-like"/>
    <property type="match status" value="1"/>
</dbReference>
<proteinExistence type="inferred from homology"/>
<evidence type="ECO:0000313" key="10">
    <source>
        <dbReference type="Proteomes" id="UP000799437"/>
    </source>
</evidence>
<dbReference type="InterPro" id="IPR039763">
    <property type="entry name" value="ARMT1"/>
</dbReference>
<evidence type="ECO:0000313" key="9">
    <source>
        <dbReference type="EMBL" id="KAF2755921.1"/>
    </source>
</evidence>
<comment type="catalytic activity">
    <reaction evidence="1 7">
        <text>beta-D-fructose 1-phosphate + H2O = D-fructose + phosphate</text>
        <dbReference type="Rhea" id="RHEA:35603"/>
        <dbReference type="ChEBI" id="CHEBI:15377"/>
        <dbReference type="ChEBI" id="CHEBI:37721"/>
        <dbReference type="ChEBI" id="CHEBI:43474"/>
        <dbReference type="ChEBI" id="CHEBI:138881"/>
    </reaction>
</comment>
<keyword evidence="10" id="KW-1185">Reference proteome</keyword>
<dbReference type="GO" id="GO:0006974">
    <property type="term" value="P:DNA damage response"/>
    <property type="evidence" value="ECO:0007669"/>
    <property type="project" value="TreeGrafter"/>
</dbReference>
<dbReference type="OrthoDB" id="541375at2759"/>
<dbReference type="Proteomes" id="UP000799437">
    <property type="component" value="Unassembled WGS sequence"/>
</dbReference>
<evidence type="ECO:0000256" key="3">
    <source>
        <dbReference type="ARBA" id="ARBA00022723"/>
    </source>
</evidence>
<keyword evidence="4 7" id="KW-0378">Hydrolase</keyword>
<dbReference type="InterPro" id="IPR036075">
    <property type="entry name" value="ARMT-1-like_metal-bd_sf"/>
</dbReference>
<dbReference type="Gene3D" id="1.20.930.60">
    <property type="match status" value="1"/>
</dbReference>
<dbReference type="PANTHER" id="PTHR12260:SF6">
    <property type="entry name" value="DAMAGE-CONTROL PHOSPHATASE ARMT1"/>
    <property type="match status" value="1"/>
</dbReference>
<comment type="domain">
    <text evidence="7">Subfamily III proteins have a conserved RTxK motif about 40-50 residues from the C-terminus; the threonine may be replaced by serine or cysteine.</text>
</comment>
<feature type="domain" description="Damage-control phosphatase ARMT1-like metal-binding" evidence="8">
    <location>
        <begin position="46"/>
        <end position="464"/>
    </location>
</feature>
<dbReference type="Gene3D" id="3.40.50.10880">
    <property type="entry name" value="Uncharacterised protein PF01937, DUF89, domain 3"/>
    <property type="match status" value="1"/>
</dbReference>
<evidence type="ECO:0000256" key="5">
    <source>
        <dbReference type="ARBA" id="ARBA00023211"/>
    </source>
</evidence>
<evidence type="ECO:0000256" key="2">
    <source>
        <dbReference type="ARBA" id="ARBA00009519"/>
    </source>
</evidence>
<dbReference type="EC" id="3.1.3.-" evidence="7"/>